<keyword evidence="3" id="KW-1185">Reference proteome</keyword>
<feature type="compositionally biased region" description="Polar residues" evidence="1">
    <location>
        <begin position="96"/>
        <end position="120"/>
    </location>
</feature>
<feature type="compositionally biased region" description="Low complexity" evidence="1">
    <location>
        <begin position="179"/>
        <end position="190"/>
    </location>
</feature>
<feature type="compositionally biased region" description="Polar residues" evidence="1">
    <location>
        <begin position="66"/>
        <end position="82"/>
    </location>
</feature>
<evidence type="ECO:0000256" key="1">
    <source>
        <dbReference type="SAM" id="MobiDB-lite"/>
    </source>
</evidence>
<gene>
    <name evidence="2" type="ORF">NPIL_9741</name>
</gene>
<organism evidence="2 3">
    <name type="scientific">Nephila pilipes</name>
    <name type="common">Giant wood spider</name>
    <name type="synonym">Nephila maculata</name>
    <dbReference type="NCBI Taxonomy" id="299642"/>
    <lineage>
        <taxon>Eukaryota</taxon>
        <taxon>Metazoa</taxon>
        <taxon>Ecdysozoa</taxon>
        <taxon>Arthropoda</taxon>
        <taxon>Chelicerata</taxon>
        <taxon>Arachnida</taxon>
        <taxon>Araneae</taxon>
        <taxon>Araneomorphae</taxon>
        <taxon>Entelegynae</taxon>
        <taxon>Araneoidea</taxon>
        <taxon>Nephilidae</taxon>
        <taxon>Nephila</taxon>
    </lineage>
</organism>
<proteinExistence type="predicted"/>
<dbReference type="Proteomes" id="UP000887013">
    <property type="component" value="Unassembled WGS sequence"/>
</dbReference>
<dbReference type="AlphaFoldDB" id="A0A8X6Q695"/>
<dbReference type="EMBL" id="BMAW01075625">
    <property type="protein sequence ID" value="GFT97812.1"/>
    <property type="molecule type" value="Genomic_DNA"/>
</dbReference>
<feature type="region of interest" description="Disordered" evidence="1">
    <location>
        <begin position="63"/>
        <end position="82"/>
    </location>
</feature>
<feature type="region of interest" description="Disordered" evidence="1">
    <location>
        <begin position="96"/>
        <end position="143"/>
    </location>
</feature>
<feature type="compositionally biased region" description="Low complexity" evidence="1">
    <location>
        <begin position="126"/>
        <end position="139"/>
    </location>
</feature>
<accession>A0A8X6Q695</accession>
<sequence>RPSYSVYNIAFQNGFKRCSEEVQHFLQNGCDNFPEDSLLKPLMKHLNQKLEASSSNTRVPADLAQLGSTKNPVTQLEVSGNSTDYHSKISMEVFSPNSNKSDYSSMDSFSRVSRPSSDDSTGYHPNMNNEVLNSNSNKSDYLSADSCSHPSVYDGTSYYPKTTKRLLNSNCNKLDYSSRDSGSSASRPSSEYVTGYHPMKKRVLSSNSNTLNYPLMDYGSRASRPSSEDESPPFHNLVSEISIRNKEINFGPKMVAQNEDLKENMISIVQDVGDEDGIENVINSVLNTIIQCIPTDIAQWDRLSVSDQPNVSENSTDYYSIINNEVLSTKSNKSDYSSVDSRLCPPFSSIYNNLESDSSIRNKEINF</sequence>
<feature type="region of interest" description="Disordered" evidence="1">
    <location>
        <begin position="175"/>
        <end position="203"/>
    </location>
</feature>
<evidence type="ECO:0000313" key="2">
    <source>
        <dbReference type="EMBL" id="GFT97812.1"/>
    </source>
</evidence>
<evidence type="ECO:0000313" key="3">
    <source>
        <dbReference type="Proteomes" id="UP000887013"/>
    </source>
</evidence>
<feature type="non-terminal residue" evidence="2">
    <location>
        <position position="1"/>
    </location>
</feature>
<reference evidence="2" key="1">
    <citation type="submission" date="2020-08" db="EMBL/GenBank/DDBJ databases">
        <title>Multicomponent nature underlies the extraordinary mechanical properties of spider dragline silk.</title>
        <authorList>
            <person name="Kono N."/>
            <person name="Nakamura H."/>
            <person name="Mori M."/>
            <person name="Yoshida Y."/>
            <person name="Ohtoshi R."/>
            <person name="Malay A.D."/>
            <person name="Moran D.A.P."/>
            <person name="Tomita M."/>
            <person name="Numata K."/>
            <person name="Arakawa K."/>
        </authorList>
    </citation>
    <scope>NUCLEOTIDE SEQUENCE</scope>
</reference>
<comment type="caution">
    <text evidence="2">The sequence shown here is derived from an EMBL/GenBank/DDBJ whole genome shotgun (WGS) entry which is preliminary data.</text>
</comment>
<name>A0A8X6Q695_NEPPI</name>
<protein>
    <submittedName>
        <fullName evidence="2">Uncharacterized protein</fullName>
    </submittedName>
</protein>